<name>A0A2T2WKV7_9FIRM</name>
<reference evidence="1 2" key="1">
    <citation type="journal article" date="2014" name="BMC Genomics">
        <title>Comparison of environmental and isolate Sulfobacillus genomes reveals diverse carbon, sulfur, nitrogen, and hydrogen metabolisms.</title>
        <authorList>
            <person name="Justice N.B."/>
            <person name="Norman A."/>
            <person name="Brown C.T."/>
            <person name="Singh A."/>
            <person name="Thomas B.C."/>
            <person name="Banfield J.F."/>
        </authorList>
    </citation>
    <scope>NUCLEOTIDE SEQUENCE [LARGE SCALE GENOMIC DNA]</scope>
    <source>
        <strain evidence="1">AMDSBA3</strain>
    </source>
</reference>
<evidence type="ECO:0008006" key="3">
    <source>
        <dbReference type="Google" id="ProtNLM"/>
    </source>
</evidence>
<dbReference type="Proteomes" id="UP000241848">
    <property type="component" value="Unassembled WGS sequence"/>
</dbReference>
<proteinExistence type="predicted"/>
<accession>A0A2T2WKV7</accession>
<dbReference type="AlphaFoldDB" id="A0A2T2WKV7"/>
<evidence type="ECO:0000313" key="1">
    <source>
        <dbReference type="EMBL" id="PSR22846.1"/>
    </source>
</evidence>
<protein>
    <recommendedName>
        <fullName evidence="3">Segregation and condensation protein A</fullName>
    </recommendedName>
</protein>
<comment type="caution">
    <text evidence="1">The sequence shown here is derived from an EMBL/GenBank/DDBJ whole genome shotgun (WGS) entry which is preliminary data.</text>
</comment>
<dbReference type="EMBL" id="PXYV01000011">
    <property type="protein sequence ID" value="PSR22846.1"/>
    <property type="molecule type" value="Genomic_DNA"/>
</dbReference>
<gene>
    <name evidence="1" type="ORF">C7B45_05080</name>
</gene>
<organism evidence="1 2">
    <name type="scientific">Sulfobacillus acidophilus</name>
    <dbReference type="NCBI Taxonomy" id="53633"/>
    <lineage>
        <taxon>Bacteria</taxon>
        <taxon>Bacillati</taxon>
        <taxon>Bacillota</taxon>
        <taxon>Clostridia</taxon>
        <taxon>Eubacteriales</taxon>
        <taxon>Clostridiales Family XVII. Incertae Sedis</taxon>
        <taxon>Sulfobacillus</taxon>
    </lineage>
</organism>
<evidence type="ECO:0000313" key="2">
    <source>
        <dbReference type="Proteomes" id="UP000241848"/>
    </source>
</evidence>
<sequence length="223" mass="25958">MLKPEVSDQVGNLQDVANRIRKEPRLVQTMDVSLLLQEAVGRWRQYADLLEASEEVPVAAWIVRRKVEGLVRPDEPAPEPIAFDPASRASWPSRAAEMLQLQQIRAGRFVPRAGQPPVWTRPAPVKDANVWKLVWSFPRLRPRREVSVALVERKTASLRDHMQFWETRLNQQQRIVFEDEMGDLPRREWAGYFLAVVHLWHQQSVRIIQTKAFDHLILEQPVK</sequence>